<dbReference type="PANTHER" id="PTHR43210">
    <property type="entry name" value="DETHIOBIOTIN SYNTHETASE"/>
    <property type="match status" value="1"/>
</dbReference>
<keyword evidence="1 9" id="KW-0963">Cytoplasm</keyword>
<keyword evidence="3 9" id="KW-0479">Metal-binding</keyword>
<dbReference type="GO" id="GO:0005524">
    <property type="term" value="F:ATP binding"/>
    <property type="evidence" value="ECO:0007669"/>
    <property type="project" value="UniProtKB-UniRule"/>
</dbReference>
<evidence type="ECO:0000256" key="5">
    <source>
        <dbReference type="ARBA" id="ARBA00022756"/>
    </source>
</evidence>
<comment type="caution">
    <text evidence="10">The sequence shown here is derived from an EMBL/GenBank/DDBJ whole genome shotgun (WGS) entry which is preliminary data.</text>
</comment>
<accession>A1HTZ3</accession>
<keyword evidence="6 9" id="KW-0067">ATP-binding</keyword>
<evidence type="ECO:0000256" key="2">
    <source>
        <dbReference type="ARBA" id="ARBA00022598"/>
    </source>
</evidence>
<comment type="subunit">
    <text evidence="9">Homodimer.</text>
</comment>
<dbReference type="InterPro" id="IPR004472">
    <property type="entry name" value="DTB_synth_BioD"/>
</dbReference>
<dbReference type="GO" id="GO:0000287">
    <property type="term" value="F:magnesium ion binding"/>
    <property type="evidence" value="ECO:0007669"/>
    <property type="project" value="UniProtKB-UniRule"/>
</dbReference>
<feature type="active site" evidence="9">
    <location>
        <position position="37"/>
    </location>
</feature>
<comment type="function">
    <text evidence="9">Catalyzes a mechanistically unusual reaction, the ATP-dependent insertion of CO2 between the N7 and N8 nitrogen atoms of 7,8-diaminopelargonic acid (DAPA, also called 7,8-diammoniononanoate) to form a ureido ring.</text>
</comment>
<dbReference type="GO" id="GO:0004141">
    <property type="term" value="F:dethiobiotin synthase activity"/>
    <property type="evidence" value="ECO:0007669"/>
    <property type="project" value="UniProtKB-UniRule"/>
</dbReference>
<evidence type="ECO:0000313" key="10">
    <source>
        <dbReference type="EMBL" id="EAX46514.1"/>
    </source>
</evidence>
<sequence>MSGLFITATDTEVGKTVITGALAAALRQRGLAVGVMKPVASGGVTSQDGKLLAEDATFLMRAAGLAESERSYVNPVCLAPALTPAVAAVESGVTINVPDLVAACRCLLNRYPMALIEGVGGITAPIWEEYLVVDLMAELALPALVVARPNLGTINHTVLTVDYARRRGIKVAGIIINGWDEAKAGVLERSNLAYIERLTGVPVLGKFPYSPDISVPKAKVTDLAALAEQHLAIDRIIELLGGTDHAGH</sequence>
<dbReference type="Pfam" id="PF13500">
    <property type="entry name" value="AAA_26"/>
    <property type="match status" value="1"/>
</dbReference>
<dbReference type="Proteomes" id="UP000005139">
    <property type="component" value="Unassembled WGS sequence"/>
</dbReference>
<feature type="binding site" evidence="9">
    <location>
        <begin position="208"/>
        <end position="210"/>
    </location>
    <ligand>
        <name>ATP</name>
        <dbReference type="ChEBI" id="CHEBI:30616"/>
    </ligand>
</feature>
<dbReference type="eggNOG" id="COG0132">
    <property type="taxonomic scope" value="Bacteria"/>
</dbReference>
<dbReference type="EMBL" id="AAWL01000030">
    <property type="protein sequence ID" value="EAX46514.1"/>
    <property type="molecule type" value="Genomic_DNA"/>
</dbReference>
<evidence type="ECO:0000313" key="11">
    <source>
        <dbReference type="Proteomes" id="UP000005139"/>
    </source>
</evidence>
<evidence type="ECO:0000256" key="7">
    <source>
        <dbReference type="ARBA" id="ARBA00022842"/>
    </source>
</evidence>
<dbReference type="InterPro" id="IPR027417">
    <property type="entry name" value="P-loop_NTPase"/>
</dbReference>
<dbReference type="OrthoDB" id="9802097at2"/>
<comment type="catalytic activity">
    <reaction evidence="8">
        <text>(7R,8S)-8-amino-7-(carboxyamino)nonanoate + ATP = (4R,5S)-dethiobiotin + ADP + phosphate + H(+)</text>
        <dbReference type="Rhea" id="RHEA:63684"/>
        <dbReference type="ChEBI" id="CHEBI:15378"/>
        <dbReference type="ChEBI" id="CHEBI:30616"/>
        <dbReference type="ChEBI" id="CHEBI:43474"/>
        <dbReference type="ChEBI" id="CHEBI:149470"/>
        <dbReference type="ChEBI" id="CHEBI:149473"/>
        <dbReference type="ChEBI" id="CHEBI:456216"/>
    </reaction>
</comment>
<evidence type="ECO:0000256" key="1">
    <source>
        <dbReference type="ARBA" id="ARBA00022490"/>
    </source>
</evidence>
<keyword evidence="4 9" id="KW-0547">Nucleotide-binding</keyword>
<evidence type="ECO:0000256" key="4">
    <source>
        <dbReference type="ARBA" id="ARBA00022741"/>
    </source>
</evidence>
<dbReference type="RefSeq" id="WP_007290496.1">
    <property type="nucleotide sequence ID" value="NZ_AAWL01000030.1"/>
</dbReference>
<reference evidence="10 11" key="1">
    <citation type="submission" date="2007-01" db="EMBL/GenBank/DDBJ databases">
        <title>Annotation of the draft genome assembly of Thermosinus carboxydivorans Nor1.</title>
        <authorList>
            <consortium name="US DOE Joint Genome Institute (JGI-ORNL)"/>
            <person name="Larimer F."/>
            <person name="Land M."/>
            <person name="Hauser L."/>
        </authorList>
    </citation>
    <scope>NUCLEOTIDE SEQUENCE [LARGE SCALE GENOMIC DNA]</scope>
    <source>
        <strain evidence="10 11">Nor1</strain>
    </source>
</reference>
<dbReference type="GO" id="GO:0005829">
    <property type="term" value="C:cytosol"/>
    <property type="evidence" value="ECO:0007669"/>
    <property type="project" value="TreeGrafter"/>
</dbReference>
<comment type="subcellular location">
    <subcellularLocation>
        <location evidence="9">Cytoplasm</location>
    </subcellularLocation>
</comment>
<comment type="catalytic activity">
    <reaction evidence="9">
        <text>(7R,8S)-7,8-diammoniononanoate + CO2 + ATP = (4R,5S)-dethiobiotin + ADP + phosphate + 3 H(+)</text>
        <dbReference type="Rhea" id="RHEA:15805"/>
        <dbReference type="ChEBI" id="CHEBI:15378"/>
        <dbReference type="ChEBI" id="CHEBI:16526"/>
        <dbReference type="ChEBI" id="CHEBI:30616"/>
        <dbReference type="ChEBI" id="CHEBI:43474"/>
        <dbReference type="ChEBI" id="CHEBI:149469"/>
        <dbReference type="ChEBI" id="CHEBI:149473"/>
        <dbReference type="ChEBI" id="CHEBI:456216"/>
        <dbReference type="EC" id="6.3.3.3"/>
    </reaction>
</comment>
<dbReference type="UniPathway" id="UPA00078">
    <property type="reaction ID" value="UER00161"/>
</dbReference>
<feature type="binding site" evidence="9">
    <location>
        <position position="55"/>
    </location>
    <ligand>
        <name>ATP</name>
        <dbReference type="ChEBI" id="CHEBI:30616"/>
    </ligand>
</feature>
<comment type="caution">
    <text evidence="9">Lacks conserved residue(s) required for the propagation of feature annotation.</text>
</comment>
<evidence type="ECO:0000256" key="3">
    <source>
        <dbReference type="ARBA" id="ARBA00022723"/>
    </source>
</evidence>
<comment type="pathway">
    <text evidence="9">Cofactor biosynthesis; biotin biosynthesis; biotin from 7,8-diaminononanoate: step 1/2.</text>
</comment>
<evidence type="ECO:0000256" key="8">
    <source>
        <dbReference type="ARBA" id="ARBA00047386"/>
    </source>
</evidence>
<keyword evidence="7 9" id="KW-0460">Magnesium</keyword>
<dbReference type="PIRSF" id="PIRSF006755">
    <property type="entry name" value="DTB_synth"/>
    <property type="match status" value="1"/>
</dbReference>
<comment type="cofactor">
    <cofactor evidence="9">
        <name>Mg(2+)</name>
        <dbReference type="ChEBI" id="CHEBI:18420"/>
    </cofactor>
</comment>
<reference evidence="10 11" key="2">
    <citation type="submission" date="2007-01" db="EMBL/GenBank/DDBJ databases">
        <title>Sequencing of the draft genome and assembly of Thermosinus carboxydivorans Nor1.</title>
        <authorList>
            <consortium name="US DOE Joint Genome Institute (JGI-PGF)"/>
            <person name="Copeland A."/>
            <person name="Lucas S."/>
            <person name="Lapidus A."/>
            <person name="Barry K."/>
            <person name="Glavina del Rio T."/>
            <person name="Dalin E."/>
            <person name="Tice H."/>
            <person name="Bruce D."/>
            <person name="Pitluck S."/>
            <person name="Richardson P."/>
        </authorList>
    </citation>
    <scope>NUCLEOTIDE SEQUENCE [LARGE SCALE GENOMIC DNA]</scope>
    <source>
        <strain evidence="10 11">Nor1</strain>
    </source>
</reference>
<name>A1HTZ3_9FIRM</name>
<dbReference type="Gene3D" id="3.40.50.300">
    <property type="entry name" value="P-loop containing nucleotide triphosphate hydrolases"/>
    <property type="match status" value="1"/>
</dbReference>
<dbReference type="EC" id="6.3.3.3" evidence="9"/>
<proteinExistence type="inferred from homology"/>
<keyword evidence="11" id="KW-1185">Reference proteome</keyword>
<comment type="similarity">
    <text evidence="9">Belongs to the dethiobiotin synthetase family.</text>
</comment>
<feature type="binding site" evidence="9">
    <location>
        <begin position="117"/>
        <end position="120"/>
    </location>
    <ligand>
        <name>ATP</name>
        <dbReference type="ChEBI" id="CHEBI:30616"/>
    </ligand>
</feature>
<gene>
    <name evidence="9" type="primary">bioD</name>
    <name evidence="10" type="ORF">TcarDRAFT_0355</name>
</gene>
<evidence type="ECO:0000256" key="6">
    <source>
        <dbReference type="ARBA" id="ARBA00022840"/>
    </source>
</evidence>
<feature type="binding site" evidence="9">
    <location>
        <begin position="12"/>
        <end position="17"/>
    </location>
    <ligand>
        <name>ATP</name>
        <dbReference type="ChEBI" id="CHEBI:30616"/>
    </ligand>
</feature>
<protein>
    <recommendedName>
        <fullName evidence="9">ATP-dependent dethiobiotin synthetase BioD</fullName>
        <ecNumber evidence="9">6.3.3.3</ecNumber>
    </recommendedName>
    <alternativeName>
        <fullName evidence="9">DTB synthetase</fullName>
        <shortName evidence="9">DTBS</shortName>
    </alternativeName>
    <alternativeName>
        <fullName evidence="9">Dethiobiotin synthase</fullName>
    </alternativeName>
</protein>
<dbReference type="SUPFAM" id="SSF52540">
    <property type="entry name" value="P-loop containing nucleoside triphosphate hydrolases"/>
    <property type="match status" value="1"/>
</dbReference>
<dbReference type="HAMAP" id="MF_00336">
    <property type="entry name" value="BioD"/>
    <property type="match status" value="1"/>
</dbReference>
<feature type="binding site" evidence="9">
    <location>
        <position position="16"/>
    </location>
    <ligand>
        <name>Mg(2+)</name>
        <dbReference type="ChEBI" id="CHEBI:18420"/>
    </ligand>
</feature>
<dbReference type="CDD" id="cd03109">
    <property type="entry name" value="DTBS"/>
    <property type="match status" value="1"/>
</dbReference>
<organism evidence="10 11">
    <name type="scientific">Thermosinus carboxydivorans Nor1</name>
    <dbReference type="NCBI Taxonomy" id="401526"/>
    <lineage>
        <taxon>Bacteria</taxon>
        <taxon>Bacillati</taxon>
        <taxon>Bacillota</taxon>
        <taxon>Negativicutes</taxon>
        <taxon>Selenomonadales</taxon>
        <taxon>Sporomusaceae</taxon>
        <taxon>Thermosinus</taxon>
    </lineage>
</organism>
<dbReference type="NCBIfam" id="TIGR00347">
    <property type="entry name" value="bioD"/>
    <property type="match status" value="1"/>
</dbReference>
<keyword evidence="2 9" id="KW-0436">Ligase</keyword>
<feature type="binding site" evidence="9">
    <location>
        <position position="117"/>
    </location>
    <ligand>
        <name>Mg(2+)</name>
        <dbReference type="ChEBI" id="CHEBI:18420"/>
    </ligand>
</feature>
<evidence type="ECO:0000256" key="9">
    <source>
        <dbReference type="HAMAP-Rule" id="MF_00336"/>
    </source>
</evidence>
<feature type="binding site" evidence="9">
    <location>
        <position position="55"/>
    </location>
    <ligand>
        <name>Mg(2+)</name>
        <dbReference type="ChEBI" id="CHEBI:18420"/>
    </ligand>
</feature>
<dbReference type="PANTHER" id="PTHR43210:SF2">
    <property type="entry name" value="ATP-DEPENDENT DETHIOBIOTIN SYNTHETASE BIOD 2"/>
    <property type="match status" value="1"/>
</dbReference>
<dbReference type="AlphaFoldDB" id="A1HTZ3"/>
<feature type="binding site" evidence="9">
    <location>
        <position position="41"/>
    </location>
    <ligand>
        <name>substrate</name>
    </ligand>
</feature>
<keyword evidence="5 9" id="KW-0093">Biotin biosynthesis</keyword>
<dbReference type="GO" id="GO:0009102">
    <property type="term" value="P:biotin biosynthetic process"/>
    <property type="evidence" value="ECO:0007669"/>
    <property type="project" value="UniProtKB-UniRule"/>
</dbReference>